<accession>A0A967BA46</accession>
<gene>
    <name evidence="2" type="ORF">GOB87_12565</name>
</gene>
<dbReference type="RefSeq" id="WP_166317438.1">
    <property type="nucleotide sequence ID" value="NZ_WOTH01000032.1"/>
</dbReference>
<protein>
    <recommendedName>
        <fullName evidence="4">Secreted protein</fullName>
    </recommendedName>
</protein>
<organism evidence="2 3">
    <name type="scientific">Acetobacter estunensis</name>
    <dbReference type="NCBI Taxonomy" id="104097"/>
    <lineage>
        <taxon>Bacteria</taxon>
        <taxon>Pseudomonadati</taxon>
        <taxon>Pseudomonadota</taxon>
        <taxon>Alphaproteobacteria</taxon>
        <taxon>Acetobacterales</taxon>
        <taxon>Acetobacteraceae</taxon>
        <taxon>Acetobacter</taxon>
    </lineage>
</organism>
<sequence length="191" mass="18927">MKRLALLVGAVVAFGPLTGHAQTSSATTTATTTQGSANCGVLTQAAANALNGRLEANNSYEKQPEAVGTLSCLDSIFSGTGLNLISNITNPGAMIDSLLNNVEGQICSAAQSAWNGTVGAAQQCGLGLNGVNLGLGLDTGGGLMCPSLNFGGDGPQLGSVGVGNSTSNFYNNGVPQLPTGYSDTTPSGGIF</sequence>
<evidence type="ECO:0000256" key="1">
    <source>
        <dbReference type="SAM" id="SignalP"/>
    </source>
</evidence>
<evidence type="ECO:0000313" key="2">
    <source>
        <dbReference type="EMBL" id="NHO54766.1"/>
    </source>
</evidence>
<dbReference type="EMBL" id="WOTH01000032">
    <property type="protein sequence ID" value="NHO54766.1"/>
    <property type="molecule type" value="Genomic_DNA"/>
</dbReference>
<evidence type="ECO:0000313" key="3">
    <source>
        <dbReference type="Proteomes" id="UP000597459"/>
    </source>
</evidence>
<keyword evidence="1" id="KW-0732">Signal</keyword>
<name>A0A967BA46_9PROT</name>
<evidence type="ECO:0008006" key="4">
    <source>
        <dbReference type="Google" id="ProtNLM"/>
    </source>
</evidence>
<feature type="chain" id="PRO_5036845587" description="Secreted protein" evidence="1">
    <location>
        <begin position="22"/>
        <end position="191"/>
    </location>
</feature>
<keyword evidence="3" id="KW-1185">Reference proteome</keyword>
<proteinExistence type="predicted"/>
<dbReference type="Proteomes" id="UP000597459">
    <property type="component" value="Unassembled WGS sequence"/>
</dbReference>
<feature type="signal peptide" evidence="1">
    <location>
        <begin position="1"/>
        <end position="21"/>
    </location>
</feature>
<comment type="caution">
    <text evidence="2">The sequence shown here is derived from an EMBL/GenBank/DDBJ whole genome shotgun (WGS) entry which is preliminary data.</text>
</comment>
<dbReference type="AlphaFoldDB" id="A0A967BA46"/>
<reference evidence="2" key="1">
    <citation type="submission" date="2019-11" db="EMBL/GenBank/DDBJ databases">
        <title>Description of new Acetobacter species.</title>
        <authorList>
            <person name="Cleenwerck I."/>
            <person name="Sombolestani A.S."/>
        </authorList>
    </citation>
    <scope>NUCLEOTIDE SEQUENCE</scope>
    <source>
        <strain evidence="2">LMG 1626</strain>
    </source>
</reference>